<dbReference type="Pfam" id="PF03916">
    <property type="entry name" value="NrfD"/>
    <property type="match status" value="1"/>
</dbReference>
<feature type="transmembrane region" description="Helical" evidence="7">
    <location>
        <begin position="177"/>
        <end position="199"/>
    </location>
</feature>
<dbReference type="RefSeq" id="WP_087583350.1">
    <property type="nucleotide sequence ID" value="NZ_JALMFZ010000001.1"/>
</dbReference>
<keyword evidence="3" id="KW-1003">Cell membrane</keyword>
<evidence type="ECO:0000256" key="4">
    <source>
        <dbReference type="ARBA" id="ARBA00022692"/>
    </source>
</evidence>
<gene>
    <name evidence="8" type="ORF">B9N65_06970</name>
</gene>
<evidence type="ECO:0000256" key="3">
    <source>
        <dbReference type="ARBA" id="ARBA00022475"/>
    </source>
</evidence>
<evidence type="ECO:0000256" key="6">
    <source>
        <dbReference type="ARBA" id="ARBA00023136"/>
    </source>
</evidence>
<dbReference type="AlphaFoldDB" id="A0A1Y5MNT2"/>
<feature type="transmembrane region" description="Helical" evidence="7">
    <location>
        <begin position="94"/>
        <end position="117"/>
    </location>
</feature>
<dbReference type="GO" id="GO:0005886">
    <property type="term" value="C:plasma membrane"/>
    <property type="evidence" value="ECO:0007669"/>
    <property type="project" value="UniProtKB-SubCell"/>
</dbReference>
<feature type="transmembrane region" description="Helical" evidence="7">
    <location>
        <begin position="255"/>
        <end position="275"/>
    </location>
</feature>
<dbReference type="PANTHER" id="PTHR34856:SF2">
    <property type="entry name" value="PROTEIN NRFD"/>
    <property type="match status" value="1"/>
</dbReference>
<comment type="caution">
    <text evidence="8">The sequence shown here is derived from an EMBL/GenBank/DDBJ whole genome shotgun (WGS) entry which is preliminary data.</text>
</comment>
<evidence type="ECO:0000256" key="2">
    <source>
        <dbReference type="ARBA" id="ARBA00008929"/>
    </source>
</evidence>
<dbReference type="EMBL" id="NDYN01000006">
    <property type="protein sequence ID" value="OUT07355.1"/>
    <property type="molecule type" value="Genomic_DNA"/>
</dbReference>
<proteinExistence type="inferred from homology"/>
<organism evidence="8 9">
    <name type="scientific">Campylobacter concisus</name>
    <dbReference type="NCBI Taxonomy" id="199"/>
    <lineage>
        <taxon>Bacteria</taxon>
        <taxon>Pseudomonadati</taxon>
        <taxon>Campylobacterota</taxon>
        <taxon>Epsilonproteobacteria</taxon>
        <taxon>Campylobacterales</taxon>
        <taxon>Campylobacteraceae</taxon>
        <taxon>Campylobacter</taxon>
    </lineage>
</organism>
<feature type="transmembrane region" description="Helical" evidence="7">
    <location>
        <begin position="211"/>
        <end position="235"/>
    </location>
</feature>
<feature type="transmembrane region" description="Helical" evidence="7">
    <location>
        <begin position="53"/>
        <end position="74"/>
    </location>
</feature>
<dbReference type="InterPro" id="IPR052049">
    <property type="entry name" value="Electron_transfer_protein"/>
</dbReference>
<keyword evidence="5 7" id="KW-1133">Transmembrane helix</keyword>
<dbReference type="InterPro" id="IPR005614">
    <property type="entry name" value="NrfD-like"/>
</dbReference>
<accession>A0A1Y5MNT2</accession>
<dbReference type="Proteomes" id="UP000196317">
    <property type="component" value="Unassembled WGS sequence"/>
</dbReference>
<comment type="similarity">
    <text evidence="2">Belongs to the NrfD family.</text>
</comment>
<evidence type="ECO:0000313" key="8">
    <source>
        <dbReference type="EMBL" id="OUT07355.1"/>
    </source>
</evidence>
<feature type="transmembrane region" description="Helical" evidence="7">
    <location>
        <begin position="21"/>
        <end position="41"/>
    </location>
</feature>
<keyword evidence="6 7" id="KW-0472">Membrane</keyword>
<evidence type="ECO:0000256" key="7">
    <source>
        <dbReference type="SAM" id="Phobius"/>
    </source>
</evidence>
<protein>
    <submittedName>
        <fullName evidence="8">Nitrite reductase</fullName>
    </submittedName>
</protein>
<reference evidence="8 9" key="1">
    <citation type="submission" date="2017-04" db="EMBL/GenBank/DDBJ databases">
        <title>Complete genome of Campylobacter concisus ATCC 33237T and draft genomes for an additional eight well characterized C. concisus strains.</title>
        <authorList>
            <person name="Cornelius A.J."/>
            <person name="Miller W.G."/>
            <person name="Lastovica A.J."/>
            <person name="On S.L."/>
            <person name="French N.P."/>
            <person name="Vandenberg O."/>
            <person name="Biggs P.J."/>
        </authorList>
    </citation>
    <scope>NUCLEOTIDE SEQUENCE [LARGE SCALE GENOMIC DNA]</scope>
    <source>
        <strain evidence="8 9">CCUG 19995</strain>
    </source>
</reference>
<dbReference type="Gene3D" id="1.20.1630.10">
    <property type="entry name" value="Formate dehydrogenase/DMSO reductase domain"/>
    <property type="match status" value="1"/>
</dbReference>
<name>A0A1Y5MNT2_9BACT</name>
<comment type="subcellular location">
    <subcellularLocation>
        <location evidence="1">Cell membrane</location>
        <topology evidence="1">Multi-pass membrane protein</topology>
    </subcellularLocation>
</comment>
<evidence type="ECO:0000313" key="9">
    <source>
        <dbReference type="Proteomes" id="UP000196317"/>
    </source>
</evidence>
<feature type="transmembrane region" description="Helical" evidence="7">
    <location>
        <begin position="282"/>
        <end position="303"/>
    </location>
</feature>
<evidence type="ECO:0000256" key="5">
    <source>
        <dbReference type="ARBA" id="ARBA00022989"/>
    </source>
</evidence>
<keyword evidence="4 7" id="KW-0812">Transmembrane</keyword>
<dbReference type="PANTHER" id="PTHR34856">
    <property type="entry name" value="PROTEIN NRFD"/>
    <property type="match status" value="1"/>
</dbReference>
<sequence>MDGALNFTATFSHAVEWGWPIAVYLLLAGMSGGALIAAIVLKRYKRQDGFSPFFKAASLLAFVSIMLGMVCLIADLEKPLLFWKILINYNFTSVMSIGVAALCVFIPLSFLMCLYAFNAELKSFCGFFDGVMKILSPLYPLLSALCLLFAVIICAYTGFLISVLIRFPLLNTAVLPALFIASGLSAGISGSSLIAALFFKEDPHSSDLSSLHGVEFYVLCAEILLILMLFVSLLLGSSYQQGAAVAFYSGVWAKFFWLGVVLVGFVLPLVLNFALGKMKFSFYLGSFAAVVGVLLLRVFILYAGQTYSI</sequence>
<feature type="transmembrane region" description="Helical" evidence="7">
    <location>
        <begin position="138"/>
        <end position="165"/>
    </location>
</feature>
<evidence type="ECO:0000256" key="1">
    <source>
        <dbReference type="ARBA" id="ARBA00004651"/>
    </source>
</evidence>